<evidence type="ECO:0000313" key="3">
    <source>
        <dbReference type="Proteomes" id="UP000033035"/>
    </source>
</evidence>
<keyword evidence="3" id="KW-1185">Reference proteome</keyword>
<sequence length="31" mass="3764">MNDYVSFGFLCVVGVACYWFFFKCVDWFEKI</sequence>
<protein>
    <submittedName>
        <fullName evidence="2">Uncharacterized protein</fullName>
    </submittedName>
</protein>
<comment type="caution">
    <text evidence="2">The sequence shown here is derived from an EMBL/GenBank/DDBJ whole genome shotgun (WGS) entry which is preliminary data.</text>
</comment>
<dbReference type="HOGENOM" id="CLU_217473_0_0_10"/>
<gene>
    <name evidence="2" type="ORF">HMPREF1536_00525</name>
</gene>
<dbReference type="Proteomes" id="UP000033035">
    <property type="component" value="Unassembled WGS sequence"/>
</dbReference>
<dbReference type="PATRIC" id="fig|1203610.3.peg.543"/>
<dbReference type="STRING" id="1203610.HMPREF1536_00525"/>
<dbReference type="EMBL" id="AQHW01000003">
    <property type="protein sequence ID" value="KKB59544.1"/>
    <property type="molecule type" value="Genomic_DNA"/>
</dbReference>
<organism evidence="2 3">
    <name type="scientific">Parabacteroides gordonii MS-1 = DSM 23371</name>
    <dbReference type="NCBI Taxonomy" id="1203610"/>
    <lineage>
        <taxon>Bacteria</taxon>
        <taxon>Pseudomonadati</taxon>
        <taxon>Bacteroidota</taxon>
        <taxon>Bacteroidia</taxon>
        <taxon>Bacteroidales</taxon>
        <taxon>Tannerellaceae</taxon>
        <taxon>Parabacteroides</taxon>
    </lineage>
</organism>
<evidence type="ECO:0000256" key="1">
    <source>
        <dbReference type="SAM" id="Phobius"/>
    </source>
</evidence>
<dbReference type="AlphaFoldDB" id="A0A0F5JPC2"/>
<accession>A0A0F5JPC2</accession>
<evidence type="ECO:0000313" key="2">
    <source>
        <dbReference type="EMBL" id="KKB59544.1"/>
    </source>
</evidence>
<proteinExistence type="predicted"/>
<feature type="transmembrane region" description="Helical" evidence="1">
    <location>
        <begin position="6"/>
        <end position="25"/>
    </location>
</feature>
<keyword evidence="1" id="KW-1133">Transmembrane helix</keyword>
<keyword evidence="1" id="KW-0472">Membrane</keyword>
<reference evidence="2 3" key="1">
    <citation type="submission" date="2013-04" db="EMBL/GenBank/DDBJ databases">
        <title>The Genome Sequence of Parabacteroides gordonii DSM 23371.</title>
        <authorList>
            <consortium name="The Broad Institute Genomics Platform"/>
            <person name="Earl A."/>
            <person name="Ward D."/>
            <person name="Feldgarden M."/>
            <person name="Gevers D."/>
            <person name="Martens E."/>
            <person name="Sakamoto M."/>
            <person name="Benno Y."/>
            <person name="Suzuki N."/>
            <person name="Matsunaga N."/>
            <person name="Koshihara K."/>
            <person name="Seki M."/>
            <person name="Komiya H."/>
            <person name="Walker B."/>
            <person name="Young S."/>
            <person name="Zeng Q."/>
            <person name="Gargeya S."/>
            <person name="Fitzgerald M."/>
            <person name="Haas B."/>
            <person name="Abouelleil A."/>
            <person name="Allen A.W."/>
            <person name="Alvarado L."/>
            <person name="Arachchi H.M."/>
            <person name="Berlin A.M."/>
            <person name="Chapman S.B."/>
            <person name="Gainer-Dewar J."/>
            <person name="Goldberg J."/>
            <person name="Griggs A."/>
            <person name="Gujja S."/>
            <person name="Hansen M."/>
            <person name="Howarth C."/>
            <person name="Imamovic A."/>
            <person name="Ireland A."/>
            <person name="Larimer J."/>
            <person name="McCowan C."/>
            <person name="Murphy C."/>
            <person name="Pearson M."/>
            <person name="Poon T.W."/>
            <person name="Priest M."/>
            <person name="Roberts A."/>
            <person name="Saif S."/>
            <person name="Shea T."/>
            <person name="Sisk P."/>
            <person name="Sykes S."/>
            <person name="Wortman J."/>
            <person name="Nusbaum C."/>
            <person name="Birren B."/>
        </authorList>
    </citation>
    <scope>NUCLEOTIDE SEQUENCE [LARGE SCALE GENOMIC DNA]</scope>
    <source>
        <strain evidence="2 3">MS-1</strain>
    </source>
</reference>
<keyword evidence="1" id="KW-0812">Transmembrane</keyword>
<name>A0A0F5JPC2_9BACT</name>